<dbReference type="Proteomes" id="UP000800094">
    <property type="component" value="Unassembled WGS sequence"/>
</dbReference>
<reference evidence="3" key="1">
    <citation type="journal article" date="2020" name="Stud. Mycol.">
        <title>101 Dothideomycetes genomes: a test case for predicting lifestyles and emergence of pathogens.</title>
        <authorList>
            <person name="Haridas S."/>
            <person name="Albert R."/>
            <person name="Binder M."/>
            <person name="Bloem J."/>
            <person name="Labutti K."/>
            <person name="Salamov A."/>
            <person name="Andreopoulos B."/>
            <person name="Baker S."/>
            <person name="Barry K."/>
            <person name="Bills G."/>
            <person name="Bluhm B."/>
            <person name="Cannon C."/>
            <person name="Castanera R."/>
            <person name="Culley D."/>
            <person name="Daum C."/>
            <person name="Ezra D."/>
            <person name="Gonzalez J."/>
            <person name="Henrissat B."/>
            <person name="Kuo A."/>
            <person name="Liang C."/>
            <person name="Lipzen A."/>
            <person name="Lutzoni F."/>
            <person name="Magnuson J."/>
            <person name="Mondo S."/>
            <person name="Nolan M."/>
            <person name="Ohm R."/>
            <person name="Pangilinan J."/>
            <person name="Park H.-J."/>
            <person name="Ramirez L."/>
            <person name="Alfaro M."/>
            <person name="Sun H."/>
            <person name="Tritt A."/>
            <person name="Yoshinaga Y."/>
            <person name="Zwiers L.-H."/>
            <person name="Turgeon B."/>
            <person name="Goodwin S."/>
            <person name="Spatafora J."/>
            <person name="Crous P."/>
            <person name="Grigoriev I."/>
        </authorList>
    </citation>
    <scope>NUCLEOTIDE SEQUENCE</scope>
    <source>
        <strain evidence="3">CBS 122368</strain>
    </source>
</reference>
<evidence type="ECO:0000313" key="3">
    <source>
        <dbReference type="EMBL" id="KAF2256072.1"/>
    </source>
</evidence>
<name>A0A6A6J1K5_9PLEO</name>
<dbReference type="RefSeq" id="XP_033691076.1">
    <property type="nucleotide sequence ID" value="XM_033835057.1"/>
</dbReference>
<feature type="chain" id="PRO_5025632259" evidence="2">
    <location>
        <begin position="23"/>
        <end position="280"/>
    </location>
</feature>
<organism evidence="3 4">
    <name type="scientific">Trematosphaeria pertusa</name>
    <dbReference type="NCBI Taxonomy" id="390896"/>
    <lineage>
        <taxon>Eukaryota</taxon>
        <taxon>Fungi</taxon>
        <taxon>Dikarya</taxon>
        <taxon>Ascomycota</taxon>
        <taxon>Pezizomycotina</taxon>
        <taxon>Dothideomycetes</taxon>
        <taxon>Pleosporomycetidae</taxon>
        <taxon>Pleosporales</taxon>
        <taxon>Massarineae</taxon>
        <taxon>Trematosphaeriaceae</taxon>
        <taxon>Trematosphaeria</taxon>
    </lineage>
</organism>
<feature type="compositionally biased region" description="Pro residues" evidence="1">
    <location>
        <begin position="53"/>
        <end position="85"/>
    </location>
</feature>
<gene>
    <name evidence="3" type="ORF">BU26DRAFT_598846</name>
</gene>
<feature type="signal peptide" evidence="2">
    <location>
        <begin position="1"/>
        <end position="22"/>
    </location>
</feature>
<dbReference type="GeneID" id="54588387"/>
<evidence type="ECO:0000313" key="4">
    <source>
        <dbReference type="Proteomes" id="UP000800094"/>
    </source>
</evidence>
<sequence length="280" mass="30893">MRHPVLILSALAALGTNFGAHARAITDNNKNGALIHRDPAVIPVAPIVPKPKPIIPPPKPAAPIEPPKPVEPAPPPESEPNPVTPPNKGDAEPPTGLLKDPDALATLKNWKCGREKRGEDLFKRGGPFKDEDTANPRKYLEWLETMAKDEEGNRIPREKIVFYTKGTFSMADAFVKDNPGYTHYKIIFEDGGSTFMEDWNQPQNFEEGYVEAQSSALAEYSRNPIVFGADKTIDPTDTTMWAKAEYPFMHNAGTITKMKDNAKKPEDVDFQIDPPANAPC</sequence>
<dbReference type="OrthoDB" id="10636724at2759"/>
<evidence type="ECO:0000256" key="2">
    <source>
        <dbReference type="SAM" id="SignalP"/>
    </source>
</evidence>
<keyword evidence="2" id="KW-0732">Signal</keyword>
<dbReference type="AlphaFoldDB" id="A0A6A6J1K5"/>
<feature type="region of interest" description="Disordered" evidence="1">
    <location>
        <begin position="53"/>
        <end position="102"/>
    </location>
</feature>
<evidence type="ECO:0000256" key="1">
    <source>
        <dbReference type="SAM" id="MobiDB-lite"/>
    </source>
</evidence>
<keyword evidence="4" id="KW-1185">Reference proteome</keyword>
<accession>A0A6A6J1K5</accession>
<proteinExistence type="predicted"/>
<dbReference type="EMBL" id="ML987189">
    <property type="protein sequence ID" value="KAF2256072.1"/>
    <property type="molecule type" value="Genomic_DNA"/>
</dbReference>
<protein>
    <submittedName>
        <fullName evidence="3">Uncharacterized protein</fullName>
    </submittedName>
</protein>